<gene>
    <name evidence="9" type="primary">btuC</name>
    <name evidence="9" type="ORF">NCTC13100_01038</name>
</gene>
<evidence type="ECO:0000313" key="10">
    <source>
        <dbReference type="Proteomes" id="UP000254263"/>
    </source>
</evidence>
<proteinExistence type="inferred from homology"/>
<dbReference type="Gene3D" id="1.10.3470.10">
    <property type="entry name" value="ABC transporter involved in vitamin B12 uptake, BtuC"/>
    <property type="match status" value="1"/>
</dbReference>
<sequence length="349" mass="37043">MTVMKNRQQMIWMGLMILFCVVSFIADILMAGIPIPLSDFGALVSGRPLSDSSFHFILMQLRLPKAITAVLAGAGVAVTGLAMQTLFRNPLADTSILGIGSGAGLGVAIFLMSSSLFPALSLVPSFSYTGMILSAIVGALAVLFVISLVALRIQDMVSVLIVGVMVGFIASSMVSILQYFSDPEIIQNYLIWTFGSLSGVGWAQLQWLIPICAIGFTLMLLMPKYLNALLLGNAYARSIGIRTRHVSLAVILVTSIIIGATTAFTGPISFVGIAIPHAARILLRTSDHRILIPATLLLGSSLMLVCDIISYLPSNGMVLPVNSITAVLGAPVVIAIILKQRSHKGKIFG</sequence>
<evidence type="ECO:0000313" key="9">
    <source>
        <dbReference type="EMBL" id="SUB77890.1"/>
    </source>
</evidence>
<dbReference type="Pfam" id="PF01032">
    <property type="entry name" value="FecCD"/>
    <property type="match status" value="1"/>
</dbReference>
<evidence type="ECO:0000256" key="4">
    <source>
        <dbReference type="ARBA" id="ARBA00022475"/>
    </source>
</evidence>
<evidence type="ECO:0000256" key="2">
    <source>
        <dbReference type="ARBA" id="ARBA00007935"/>
    </source>
</evidence>
<organism evidence="9 10">
    <name type="scientific">Porphyromonas macacae</name>
    <dbReference type="NCBI Taxonomy" id="28115"/>
    <lineage>
        <taxon>Bacteria</taxon>
        <taxon>Pseudomonadati</taxon>
        <taxon>Bacteroidota</taxon>
        <taxon>Bacteroidia</taxon>
        <taxon>Bacteroidales</taxon>
        <taxon>Porphyromonadaceae</taxon>
        <taxon>Porphyromonas</taxon>
    </lineage>
</organism>
<feature type="transmembrane region" description="Helical" evidence="8">
    <location>
        <begin position="158"/>
        <end position="180"/>
    </location>
</feature>
<feature type="transmembrane region" description="Helical" evidence="8">
    <location>
        <begin position="12"/>
        <end position="35"/>
    </location>
</feature>
<dbReference type="GO" id="GO:0005886">
    <property type="term" value="C:plasma membrane"/>
    <property type="evidence" value="ECO:0007669"/>
    <property type="project" value="UniProtKB-SubCell"/>
</dbReference>
<keyword evidence="5 8" id="KW-0812">Transmembrane</keyword>
<keyword evidence="6 8" id="KW-1133">Transmembrane helix</keyword>
<evidence type="ECO:0000256" key="5">
    <source>
        <dbReference type="ARBA" id="ARBA00022692"/>
    </source>
</evidence>
<feature type="transmembrane region" description="Helical" evidence="8">
    <location>
        <begin position="266"/>
        <end position="283"/>
    </location>
</feature>
<dbReference type="InterPro" id="IPR037294">
    <property type="entry name" value="ABC_BtuC-like"/>
</dbReference>
<evidence type="ECO:0000256" key="8">
    <source>
        <dbReference type="SAM" id="Phobius"/>
    </source>
</evidence>
<feature type="transmembrane region" description="Helical" evidence="8">
    <location>
        <begin position="290"/>
        <end position="312"/>
    </location>
</feature>
<keyword evidence="3" id="KW-0813">Transport</keyword>
<dbReference type="PANTHER" id="PTHR30472:SF41">
    <property type="entry name" value="TRANSPORT SYSTEM PERMEASE PROTEIN"/>
    <property type="match status" value="1"/>
</dbReference>
<comment type="similarity">
    <text evidence="2">Belongs to the binding-protein-dependent transport system permease family. FecCD subfamily.</text>
</comment>
<feature type="transmembrane region" description="Helical" evidence="8">
    <location>
        <begin position="318"/>
        <end position="338"/>
    </location>
</feature>
<keyword evidence="4" id="KW-1003">Cell membrane</keyword>
<feature type="transmembrane region" description="Helical" evidence="8">
    <location>
        <begin position="200"/>
        <end position="222"/>
    </location>
</feature>
<dbReference type="AlphaFoldDB" id="A0A379DHM1"/>
<dbReference type="GO" id="GO:0022857">
    <property type="term" value="F:transmembrane transporter activity"/>
    <property type="evidence" value="ECO:0007669"/>
    <property type="project" value="InterPro"/>
</dbReference>
<reference evidence="9 10" key="1">
    <citation type="submission" date="2018-06" db="EMBL/GenBank/DDBJ databases">
        <authorList>
            <consortium name="Pathogen Informatics"/>
            <person name="Doyle S."/>
        </authorList>
    </citation>
    <scope>NUCLEOTIDE SEQUENCE [LARGE SCALE GENOMIC DNA]</scope>
    <source>
        <strain evidence="9 10">NCTC13100</strain>
    </source>
</reference>
<evidence type="ECO:0000256" key="7">
    <source>
        <dbReference type="ARBA" id="ARBA00023136"/>
    </source>
</evidence>
<dbReference type="EMBL" id="UGTI01000001">
    <property type="protein sequence ID" value="SUB77890.1"/>
    <property type="molecule type" value="Genomic_DNA"/>
</dbReference>
<dbReference type="Proteomes" id="UP000254263">
    <property type="component" value="Unassembled WGS sequence"/>
</dbReference>
<feature type="transmembrane region" description="Helical" evidence="8">
    <location>
        <begin position="126"/>
        <end position="151"/>
    </location>
</feature>
<feature type="transmembrane region" description="Helical" evidence="8">
    <location>
        <begin position="99"/>
        <end position="120"/>
    </location>
</feature>
<comment type="subcellular location">
    <subcellularLocation>
        <location evidence="1">Cell membrane</location>
        <topology evidence="1">Multi-pass membrane protein</topology>
    </subcellularLocation>
</comment>
<dbReference type="CDD" id="cd06550">
    <property type="entry name" value="TM_ABC_iron-siderophores_like"/>
    <property type="match status" value="1"/>
</dbReference>
<evidence type="ECO:0000256" key="1">
    <source>
        <dbReference type="ARBA" id="ARBA00004651"/>
    </source>
</evidence>
<feature type="transmembrane region" description="Helical" evidence="8">
    <location>
        <begin position="243"/>
        <end position="260"/>
    </location>
</feature>
<protein>
    <submittedName>
        <fullName evidence="9">Vitamin B12 import system permease protein BtuC</fullName>
    </submittedName>
</protein>
<keyword evidence="7 8" id="KW-0472">Membrane</keyword>
<dbReference type="RefSeq" id="WP_018360595.1">
    <property type="nucleotide sequence ID" value="NZ_JRFB01000011.1"/>
</dbReference>
<evidence type="ECO:0000256" key="3">
    <source>
        <dbReference type="ARBA" id="ARBA00022448"/>
    </source>
</evidence>
<dbReference type="SUPFAM" id="SSF81345">
    <property type="entry name" value="ABC transporter involved in vitamin B12 uptake, BtuC"/>
    <property type="match status" value="1"/>
</dbReference>
<dbReference type="PANTHER" id="PTHR30472">
    <property type="entry name" value="FERRIC ENTEROBACTIN TRANSPORT SYSTEM PERMEASE PROTEIN"/>
    <property type="match status" value="1"/>
</dbReference>
<accession>A0A379DHM1</accession>
<dbReference type="GO" id="GO:0033214">
    <property type="term" value="P:siderophore-iron import into cell"/>
    <property type="evidence" value="ECO:0007669"/>
    <property type="project" value="TreeGrafter"/>
</dbReference>
<name>A0A379DHM1_9PORP</name>
<dbReference type="InterPro" id="IPR000522">
    <property type="entry name" value="ABC_transptr_permease_BtuC"/>
</dbReference>
<evidence type="ECO:0000256" key="6">
    <source>
        <dbReference type="ARBA" id="ARBA00022989"/>
    </source>
</evidence>
<feature type="transmembrane region" description="Helical" evidence="8">
    <location>
        <begin position="66"/>
        <end position="87"/>
    </location>
</feature>